<organism evidence="1 2">
    <name type="scientific">Lactuca saligna</name>
    <name type="common">Willowleaf lettuce</name>
    <dbReference type="NCBI Taxonomy" id="75948"/>
    <lineage>
        <taxon>Eukaryota</taxon>
        <taxon>Viridiplantae</taxon>
        <taxon>Streptophyta</taxon>
        <taxon>Embryophyta</taxon>
        <taxon>Tracheophyta</taxon>
        <taxon>Spermatophyta</taxon>
        <taxon>Magnoliopsida</taxon>
        <taxon>eudicotyledons</taxon>
        <taxon>Gunneridae</taxon>
        <taxon>Pentapetalae</taxon>
        <taxon>asterids</taxon>
        <taxon>campanulids</taxon>
        <taxon>Asterales</taxon>
        <taxon>Asteraceae</taxon>
        <taxon>Cichorioideae</taxon>
        <taxon>Cichorieae</taxon>
        <taxon>Lactucinae</taxon>
        <taxon>Lactuca</taxon>
    </lineage>
</organism>
<dbReference type="Proteomes" id="UP001177003">
    <property type="component" value="Chromosome 6"/>
</dbReference>
<sequence length="171" mass="18744">MREFVGLLSVEGGNIGSNRPTSPSQLGVRVVSPVRLPAPASLVLPVDVQAKKGTAPIQKRQILRVVLSSDKETESNDAGHCPRKMHKTVSIAKLLGGIDNVLGDRFSMPGQKEKEVVPSFQSHRLCHLPVYSQLISVPAPCLGVYSAHLEVLPNRRSLPRLTRPMLRGRRY</sequence>
<keyword evidence="2" id="KW-1185">Reference proteome</keyword>
<name>A0AA35ZGP2_LACSI</name>
<reference evidence="1" key="1">
    <citation type="submission" date="2023-04" db="EMBL/GenBank/DDBJ databases">
        <authorList>
            <person name="Vijverberg K."/>
            <person name="Xiong W."/>
            <person name="Schranz E."/>
        </authorList>
    </citation>
    <scope>NUCLEOTIDE SEQUENCE</scope>
</reference>
<proteinExistence type="predicted"/>
<evidence type="ECO:0000313" key="2">
    <source>
        <dbReference type="Proteomes" id="UP001177003"/>
    </source>
</evidence>
<evidence type="ECO:0000313" key="1">
    <source>
        <dbReference type="EMBL" id="CAI9291367.1"/>
    </source>
</evidence>
<gene>
    <name evidence="1" type="ORF">LSALG_LOCUS30512</name>
</gene>
<dbReference type="AlphaFoldDB" id="A0AA35ZGP2"/>
<dbReference type="EMBL" id="OX465082">
    <property type="protein sequence ID" value="CAI9291367.1"/>
    <property type="molecule type" value="Genomic_DNA"/>
</dbReference>
<accession>A0AA35ZGP2</accession>
<protein>
    <submittedName>
        <fullName evidence="1">Uncharacterized protein</fullName>
    </submittedName>
</protein>